<proteinExistence type="predicted"/>
<organism evidence="1 2">
    <name type="scientific">Smittium mucronatum</name>
    <dbReference type="NCBI Taxonomy" id="133383"/>
    <lineage>
        <taxon>Eukaryota</taxon>
        <taxon>Fungi</taxon>
        <taxon>Fungi incertae sedis</taxon>
        <taxon>Zoopagomycota</taxon>
        <taxon>Kickxellomycotina</taxon>
        <taxon>Harpellomycetes</taxon>
        <taxon>Harpellales</taxon>
        <taxon>Legeriomycetaceae</taxon>
        <taxon>Smittium</taxon>
    </lineage>
</organism>
<dbReference type="EMBL" id="LSSL01003725">
    <property type="protein sequence ID" value="OLY80144.1"/>
    <property type="molecule type" value="Genomic_DNA"/>
</dbReference>
<dbReference type="Proteomes" id="UP000187455">
    <property type="component" value="Unassembled WGS sequence"/>
</dbReference>
<protein>
    <submittedName>
        <fullName evidence="1">Uncharacterized protein</fullName>
    </submittedName>
</protein>
<gene>
    <name evidence="1" type="ORF">AYI68_g5763</name>
</gene>
<reference evidence="1 2" key="1">
    <citation type="journal article" date="2016" name="Mol. Biol. Evol.">
        <title>Genome-Wide Survey of Gut Fungi (Harpellales) Reveals the First Horizontally Transferred Ubiquitin Gene from a Mosquito Host.</title>
        <authorList>
            <person name="Wang Y."/>
            <person name="White M.M."/>
            <person name="Kvist S."/>
            <person name="Moncalvo J.M."/>
        </authorList>
    </citation>
    <scope>NUCLEOTIDE SEQUENCE [LARGE SCALE GENOMIC DNA]</scope>
    <source>
        <strain evidence="1 2">ALG-7-W6</strain>
    </source>
</reference>
<keyword evidence="2" id="KW-1185">Reference proteome</keyword>
<name>A0A1R0GTC1_9FUNG</name>
<evidence type="ECO:0000313" key="2">
    <source>
        <dbReference type="Proteomes" id="UP000187455"/>
    </source>
</evidence>
<dbReference type="AlphaFoldDB" id="A0A1R0GTC1"/>
<sequence>MERLMFEYCDACVHLLSACTDFRLAGIRSTPTPTAAATATTASATLVPGISADESVPNHIPGAHSAPDSAQDLGGLDFAPTADLVQPPPSSSATAAVEVDGDGSSNVEFPVVADTNNIDNSGIIRAHDEYCRIRTRIIETLASLGNVGETGDESERLKGEPTERELVEAEEAHVDAALIELIARLVNLQVAVKLVVS</sequence>
<comment type="caution">
    <text evidence="1">The sequence shown here is derived from an EMBL/GenBank/DDBJ whole genome shotgun (WGS) entry which is preliminary data.</text>
</comment>
<accession>A0A1R0GTC1</accession>
<evidence type="ECO:0000313" key="1">
    <source>
        <dbReference type="EMBL" id="OLY80144.1"/>
    </source>
</evidence>